<organism evidence="1 2">
    <name type="scientific">Amylocarpus encephaloides</name>
    <dbReference type="NCBI Taxonomy" id="45428"/>
    <lineage>
        <taxon>Eukaryota</taxon>
        <taxon>Fungi</taxon>
        <taxon>Dikarya</taxon>
        <taxon>Ascomycota</taxon>
        <taxon>Pezizomycotina</taxon>
        <taxon>Leotiomycetes</taxon>
        <taxon>Helotiales</taxon>
        <taxon>Helotiales incertae sedis</taxon>
        <taxon>Amylocarpus</taxon>
    </lineage>
</organism>
<reference evidence="1" key="1">
    <citation type="journal article" date="2021" name="IMA Fungus">
        <title>Genomic characterization of three marine fungi, including Emericellopsis atlantica sp. nov. with signatures of a generalist lifestyle and marine biomass degradation.</title>
        <authorList>
            <person name="Hagestad O.C."/>
            <person name="Hou L."/>
            <person name="Andersen J.H."/>
            <person name="Hansen E.H."/>
            <person name="Altermark B."/>
            <person name="Li C."/>
            <person name="Kuhnert E."/>
            <person name="Cox R.J."/>
            <person name="Crous P.W."/>
            <person name="Spatafora J.W."/>
            <person name="Lail K."/>
            <person name="Amirebrahimi M."/>
            <person name="Lipzen A."/>
            <person name="Pangilinan J."/>
            <person name="Andreopoulos W."/>
            <person name="Hayes R.D."/>
            <person name="Ng V."/>
            <person name="Grigoriev I.V."/>
            <person name="Jackson S.A."/>
            <person name="Sutton T.D.S."/>
            <person name="Dobson A.D.W."/>
            <person name="Rama T."/>
        </authorList>
    </citation>
    <scope>NUCLEOTIDE SEQUENCE</scope>
    <source>
        <strain evidence="1">TRa018bII</strain>
    </source>
</reference>
<comment type="caution">
    <text evidence="1">The sequence shown here is derived from an EMBL/GenBank/DDBJ whole genome shotgun (WGS) entry which is preliminary data.</text>
</comment>
<dbReference type="Proteomes" id="UP000824998">
    <property type="component" value="Unassembled WGS sequence"/>
</dbReference>
<dbReference type="AlphaFoldDB" id="A0A9P8C3Y1"/>
<accession>A0A9P8C3Y1</accession>
<proteinExistence type="predicted"/>
<sequence>MDAWTREVFLFAASIPPTITSLTLKLNTPSFESYPPYHLCPLLLSIPAASPSPTSNVRLLVKCPCFRGSLPRACKLGPIGAWGSWPRLYKSMQENATKHDSPLPSLKSNTYG</sequence>
<protein>
    <submittedName>
        <fullName evidence="1">Uncharacterized protein</fullName>
    </submittedName>
</protein>
<evidence type="ECO:0000313" key="1">
    <source>
        <dbReference type="EMBL" id="KAG9232949.1"/>
    </source>
</evidence>
<dbReference type="EMBL" id="MU251523">
    <property type="protein sequence ID" value="KAG9232949.1"/>
    <property type="molecule type" value="Genomic_DNA"/>
</dbReference>
<name>A0A9P8C3Y1_9HELO</name>
<evidence type="ECO:0000313" key="2">
    <source>
        <dbReference type="Proteomes" id="UP000824998"/>
    </source>
</evidence>
<gene>
    <name evidence="1" type="ORF">BJ875DRAFT_465509</name>
</gene>
<keyword evidence="2" id="KW-1185">Reference proteome</keyword>